<feature type="transmembrane region" description="Helical" evidence="1">
    <location>
        <begin position="12"/>
        <end position="31"/>
    </location>
</feature>
<evidence type="ECO:0000313" key="4">
    <source>
        <dbReference type="Proteomes" id="UP001596547"/>
    </source>
</evidence>
<proteinExistence type="predicted"/>
<evidence type="ECO:0000259" key="2">
    <source>
        <dbReference type="Pfam" id="PF09851"/>
    </source>
</evidence>
<dbReference type="EMBL" id="JBHTBF010000002">
    <property type="protein sequence ID" value="MFC7316301.1"/>
    <property type="molecule type" value="Genomic_DNA"/>
</dbReference>
<gene>
    <name evidence="3" type="ORF">ACFQPE_05755</name>
</gene>
<dbReference type="AlphaFoldDB" id="A0ABD6A7Z2"/>
<protein>
    <submittedName>
        <fullName evidence="3">SHOCT domain-containing protein</fullName>
    </submittedName>
</protein>
<dbReference type="Proteomes" id="UP001596547">
    <property type="component" value="Unassembled WGS sequence"/>
</dbReference>
<name>A0ABD6A7Z2_9EURY</name>
<dbReference type="GeneID" id="79313981"/>
<dbReference type="InterPro" id="IPR018649">
    <property type="entry name" value="SHOCT"/>
</dbReference>
<keyword evidence="1" id="KW-0812">Transmembrane</keyword>
<keyword evidence="1" id="KW-0472">Membrane</keyword>
<organism evidence="3 4">
    <name type="scientific">Halomarina halobia</name>
    <dbReference type="NCBI Taxonomy" id="3033386"/>
    <lineage>
        <taxon>Archaea</taxon>
        <taxon>Methanobacteriati</taxon>
        <taxon>Methanobacteriota</taxon>
        <taxon>Stenosarchaea group</taxon>
        <taxon>Halobacteria</taxon>
        <taxon>Halobacteriales</taxon>
        <taxon>Natronomonadaceae</taxon>
        <taxon>Halomarina</taxon>
    </lineage>
</organism>
<dbReference type="RefSeq" id="WP_276304440.1">
    <property type="nucleotide sequence ID" value="NZ_CP119992.1"/>
</dbReference>
<accession>A0ABD6A7Z2</accession>
<comment type="caution">
    <text evidence="3">The sequence shown here is derived from an EMBL/GenBank/DDBJ whole genome shotgun (WGS) entry which is preliminary data.</text>
</comment>
<feature type="domain" description="SHOCT" evidence="2">
    <location>
        <begin position="85"/>
        <end position="110"/>
    </location>
</feature>
<reference evidence="3 4" key="1">
    <citation type="journal article" date="2019" name="Int. J. Syst. Evol. Microbiol.">
        <title>The Global Catalogue of Microorganisms (GCM) 10K type strain sequencing project: providing services to taxonomists for standard genome sequencing and annotation.</title>
        <authorList>
            <consortium name="The Broad Institute Genomics Platform"/>
            <consortium name="The Broad Institute Genome Sequencing Center for Infectious Disease"/>
            <person name="Wu L."/>
            <person name="Ma J."/>
        </authorList>
    </citation>
    <scope>NUCLEOTIDE SEQUENCE [LARGE SCALE GENOMIC DNA]</scope>
    <source>
        <strain evidence="3 4">PSR21</strain>
    </source>
</reference>
<keyword evidence="1" id="KW-1133">Transmembrane helix</keyword>
<keyword evidence="4" id="KW-1185">Reference proteome</keyword>
<dbReference type="Pfam" id="PF09851">
    <property type="entry name" value="SHOCT"/>
    <property type="match status" value="1"/>
</dbReference>
<sequence>MTTTYDTERIATLALLALGALILLPALVMGFGMMGFGMPMIGWGAGRAPGWMVAVSAVMQIAFVLLLVGLGYLFYRTATGGGDGAMEELRRAYARGELTDEEYEQRRERLSGEE</sequence>
<evidence type="ECO:0000313" key="3">
    <source>
        <dbReference type="EMBL" id="MFC7316301.1"/>
    </source>
</evidence>
<feature type="transmembrane region" description="Helical" evidence="1">
    <location>
        <begin position="51"/>
        <end position="75"/>
    </location>
</feature>
<evidence type="ECO:0000256" key="1">
    <source>
        <dbReference type="SAM" id="Phobius"/>
    </source>
</evidence>